<feature type="domain" description="F5/8 type C" evidence="2">
    <location>
        <begin position="255"/>
        <end position="387"/>
    </location>
</feature>
<dbReference type="Pfam" id="PF00754">
    <property type="entry name" value="F5_F8_type_C"/>
    <property type="match status" value="1"/>
</dbReference>
<evidence type="ECO:0000256" key="1">
    <source>
        <dbReference type="SAM" id="SignalP"/>
    </source>
</evidence>
<feature type="chain" id="PRO_5019468364" description="F5/8 type C domain-containing protein" evidence="1">
    <location>
        <begin position="22"/>
        <end position="400"/>
    </location>
</feature>
<dbReference type="EMBL" id="QRKD01000001">
    <property type="protein sequence ID" value="RHH94747.1"/>
    <property type="molecule type" value="Genomic_DNA"/>
</dbReference>
<dbReference type="PROSITE" id="PS51257">
    <property type="entry name" value="PROKAR_LIPOPROTEIN"/>
    <property type="match status" value="1"/>
</dbReference>
<name>A0A414Z2R1_9BACE</name>
<evidence type="ECO:0000313" key="3">
    <source>
        <dbReference type="EMBL" id="RHH94747.1"/>
    </source>
</evidence>
<protein>
    <recommendedName>
        <fullName evidence="2">F5/8 type C domain-containing protein</fullName>
    </recommendedName>
</protein>
<dbReference type="AlphaFoldDB" id="A0A414Z2R1"/>
<feature type="signal peptide" evidence="1">
    <location>
        <begin position="1"/>
        <end position="21"/>
    </location>
</feature>
<dbReference type="SUPFAM" id="SSF49785">
    <property type="entry name" value="Galactose-binding domain-like"/>
    <property type="match status" value="1"/>
</dbReference>
<keyword evidence="1" id="KW-0732">Signal</keyword>
<evidence type="ECO:0000313" key="4">
    <source>
        <dbReference type="Proteomes" id="UP000283512"/>
    </source>
</evidence>
<dbReference type="Proteomes" id="UP000283512">
    <property type="component" value="Unassembled WGS sequence"/>
</dbReference>
<proteinExistence type="predicted"/>
<dbReference type="RefSeq" id="WP_122294779.1">
    <property type="nucleotide sequence ID" value="NZ_CAXSLD010000001.1"/>
</dbReference>
<accession>A0A414Z2R1</accession>
<dbReference type="Gene3D" id="2.60.120.260">
    <property type="entry name" value="Galactose-binding domain-like"/>
    <property type="match status" value="1"/>
</dbReference>
<reference evidence="3 4" key="1">
    <citation type="submission" date="2018-08" db="EMBL/GenBank/DDBJ databases">
        <title>A genome reference for cultivated species of the human gut microbiota.</title>
        <authorList>
            <person name="Zou Y."/>
            <person name="Xue W."/>
            <person name="Luo G."/>
        </authorList>
    </citation>
    <scope>NUCLEOTIDE SEQUENCE [LARGE SCALE GENOMIC DNA]</scope>
    <source>
        <strain evidence="3 4">AM16-49B</strain>
    </source>
</reference>
<gene>
    <name evidence="3" type="ORF">DW190_00310</name>
</gene>
<dbReference type="InterPro" id="IPR008979">
    <property type="entry name" value="Galactose-bd-like_sf"/>
</dbReference>
<dbReference type="Pfam" id="PF16389">
    <property type="entry name" value="DUF4998"/>
    <property type="match status" value="1"/>
</dbReference>
<organism evidence="3 4">
    <name type="scientific">Bacteroides caccae</name>
    <dbReference type="NCBI Taxonomy" id="47678"/>
    <lineage>
        <taxon>Bacteria</taxon>
        <taxon>Pseudomonadati</taxon>
        <taxon>Bacteroidota</taxon>
        <taxon>Bacteroidia</taxon>
        <taxon>Bacteroidales</taxon>
        <taxon>Bacteroidaceae</taxon>
        <taxon>Bacteroides</taxon>
    </lineage>
</organism>
<sequence length="400" mass="45132">MKRIYDNLLLLLLCLSGLCSCDDVMDTHKAFIQGGEIIYAPMPDTIFFVAGKNRVELNYEISKAPNVKFMNVYWDNGAGSLVVPLELSSGTEKGKVILDDMEEKSYTFTVELQDSYGHKSLKTTGIGSSYGETYQASLSQRRISRMATSDNGGIIEWNIASEDLIYTEVKYTNVAGEEVLLEMDANQNALDCPGAKPGGTVEFRSAYLPEEKCIDVFYTPWVRSDELGMIFPHVYTMEEADRQNWELLYYDNTDPEEGRPEYILDNNPSSYWHSNYRDGQQKPYPFTFVIDMKDELMVGKLGAMSRENNYYTKGISYYISDDDEFTAGNPDGNQWTYIGEIELLKQNGMQWSEVITSTLEKQVKGRYLKIICTSGHGASHLGAIAEITVQKVTAIDGEDL</sequence>
<dbReference type="InterPro" id="IPR000421">
    <property type="entry name" value="FA58C"/>
</dbReference>
<evidence type="ECO:0000259" key="2">
    <source>
        <dbReference type="Pfam" id="PF00754"/>
    </source>
</evidence>
<comment type="caution">
    <text evidence="3">The sequence shown here is derived from an EMBL/GenBank/DDBJ whole genome shotgun (WGS) entry which is preliminary data.</text>
</comment>